<reference evidence="6" key="1">
    <citation type="submission" date="2022-03" db="EMBL/GenBank/DDBJ databases">
        <title>Identification of a novel bacterium isolated from mangrove sediments.</title>
        <authorList>
            <person name="Pan X."/>
        </authorList>
    </citation>
    <scope>NUCLEOTIDE SEQUENCE</scope>
    <source>
        <strain evidence="6">B1949</strain>
    </source>
</reference>
<evidence type="ECO:0000313" key="7">
    <source>
        <dbReference type="Proteomes" id="UP001162881"/>
    </source>
</evidence>
<dbReference type="EMBL" id="JALHLF010000136">
    <property type="protein sequence ID" value="MCJ2184725.1"/>
    <property type="molecule type" value="Genomic_DNA"/>
</dbReference>
<comment type="subunit">
    <text evidence="3">Homotetramer.</text>
</comment>
<dbReference type="Proteomes" id="UP001162881">
    <property type="component" value="Unassembled WGS sequence"/>
</dbReference>
<name>A0ABT0BIH6_9SPHN</name>
<comment type="cofactor">
    <cofactor evidence="1">
        <name>pyridoxal 5'-phosphate</name>
        <dbReference type="ChEBI" id="CHEBI:597326"/>
    </cofactor>
</comment>
<dbReference type="SUPFAM" id="SSF53383">
    <property type="entry name" value="PLP-dependent transferases"/>
    <property type="match status" value="1"/>
</dbReference>
<dbReference type="InterPro" id="IPR015424">
    <property type="entry name" value="PyrdxlP-dep_Trfase"/>
</dbReference>
<dbReference type="InterPro" id="IPR015422">
    <property type="entry name" value="PyrdxlP-dep_Trfase_small"/>
</dbReference>
<dbReference type="GO" id="GO:0016829">
    <property type="term" value="F:lyase activity"/>
    <property type="evidence" value="ECO:0007669"/>
    <property type="project" value="UniProtKB-KW"/>
</dbReference>
<keyword evidence="6" id="KW-0456">Lyase</keyword>
<keyword evidence="4" id="KW-0663">Pyridoxal phosphate</keyword>
<comment type="similarity">
    <text evidence="2">Belongs to the threonine aldolase family.</text>
</comment>
<accession>A0ABT0BIH6</accession>
<feature type="domain" description="Aromatic amino acid beta-eliminating lyase/threonine aldolase" evidence="5">
    <location>
        <begin position="64"/>
        <end position="322"/>
    </location>
</feature>
<evidence type="ECO:0000256" key="3">
    <source>
        <dbReference type="ARBA" id="ARBA00011881"/>
    </source>
</evidence>
<proteinExistence type="inferred from homology"/>
<dbReference type="PANTHER" id="PTHR48097:SF9">
    <property type="entry name" value="L-THREONINE ALDOLASE"/>
    <property type="match status" value="1"/>
</dbReference>
<organism evidence="6 7">
    <name type="scientific">Novosphingobium organovorum</name>
    <dbReference type="NCBI Taxonomy" id="2930092"/>
    <lineage>
        <taxon>Bacteria</taxon>
        <taxon>Pseudomonadati</taxon>
        <taxon>Pseudomonadota</taxon>
        <taxon>Alphaproteobacteria</taxon>
        <taxon>Sphingomonadales</taxon>
        <taxon>Sphingomonadaceae</taxon>
        <taxon>Novosphingobium</taxon>
    </lineage>
</organism>
<dbReference type="PANTHER" id="PTHR48097">
    <property type="entry name" value="L-THREONINE ALDOLASE-RELATED"/>
    <property type="match status" value="1"/>
</dbReference>
<evidence type="ECO:0000259" key="5">
    <source>
        <dbReference type="Pfam" id="PF01212"/>
    </source>
</evidence>
<evidence type="ECO:0000313" key="6">
    <source>
        <dbReference type="EMBL" id="MCJ2184725.1"/>
    </source>
</evidence>
<evidence type="ECO:0000256" key="1">
    <source>
        <dbReference type="ARBA" id="ARBA00001933"/>
    </source>
</evidence>
<comment type="caution">
    <text evidence="6">The sequence shown here is derived from an EMBL/GenBank/DDBJ whole genome shotgun (WGS) entry which is preliminary data.</text>
</comment>
<dbReference type="Gene3D" id="3.90.1150.10">
    <property type="entry name" value="Aspartate Aminotransferase, domain 1"/>
    <property type="match status" value="1"/>
</dbReference>
<dbReference type="InterPro" id="IPR001597">
    <property type="entry name" value="ArAA_b-elim_lyase/Thr_aldolase"/>
</dbReference>
<dbReference type="Pfam" id="PF01212">
    <property type="entry name" value="Beta_elim_lyase"/>
    <property type="match status" value="1"/>
</dbReference>
<gene>
    <name evidence="6" type="ORF">MTR62_18815</name>
</gene>
<evidence type="ECO:0000256" key="4">
    <source>
        <dbReference type="ARBA" id="ARBA00022898"/>
    </source>
</evidence>
<protein>
    <submittedName>
        <fullName evidence="6">Beta-eliminating lyase-related protein</fullName>
    </submittedName>
</protein>
<dbReference type="InterPro" id="IPR015421">
    <property type="entry name" value="PyrdxlP-dep_Trfase_major"/>
</dbReference>
<dbReference type="RefSeq" id="WP_244023840.1">
    <property type="nucleotide sequence ID" value="NZ_JALHLF010000136.1"/>
</dbReference>
<sequence length="387" mass="41158">MTEPDALAAERTRLRLTCRHLAGHGPVHPAEPFEAIAAWLRRNGPQGGGLQGGDADWQPGVEPDYYGTGPLVEDFEAEVAALFALPAARFMPSGCMAQPIALRIWSERAGNRGIALHPTSHLELHEQHAYRELHGLHAHLLGEAHRPTTCADLAALIGPDGAAAGTGLASLLVELPAREIGGELPAWDDLVALSVLCRTNGIRLHLDGARVWQAAPAYGRSLAQIAALFDSVYVSFYKDVGALAGAMLLGPRDFIDAAAVWQRRQGGTLHSAMGNIVSARLNLAASLERMAPLAERARTIAALFARHAGVCVTPDPPHTSMFHLTLDGEEAALLAARDRAARETGIWLFSALRPVADGAAWTVEIALGQSSLALGDEELARAIGMLF</sequence>
<evidence type="ECO:0000256" key="2">
    <source>
        <dbReference type="ARBA" id="ARBA00006966"/>
    </source>
</evidence>
<keyword evidence="7" id="KW-1185">Reference proteome</keyword>
<dbReference type="Gene3D" id="3.40.640.10">
    <property type="entry name" value="Type I PLP-dependent aspartate aminotransferase-like (Major domain)"/>
    <property type="match status" value="1"/>
</dbReference>